<evidence type="ECO:0000313" key="4">
    <source>
        <dbReference type="Proteomes" id="UP001225605"/>
    </source>
</evidence>
<dbReference type="NCBIfam" id="TIGR04023">
    <property type="entry name" value="PPOX_MSMEG_5819"/>
    <property type="match status" value="1"/>
</dbReference>
<feature type="domain" description="Pyridoxamine 5'-phosphate oxidase N-terminal" evidence="2">
    <location>
        <begin position="12"/>
        <end position="92"/>
    </location>
</feature>
<evidence type="ECO:0000313" key="3">
    <source>
        <dbReference type="EMBL" id="MDQ2586745.1"/>
    </source>
</evidence>
<dbReference type="SUPFAM" id="SSF50475">
    <property type="entry name" value="FMN-binding split barrel"/>
    <property type="match status" value="1"/>
</dbReference>
<dbReference type="Gene3D" id="2.30.110.10">
    <property type="entry name" value="Electron Transport, Fmn-binding Protein, Chain A"/>
    <property type="match status" value="1"/>
</dbReference>
<protein>
    <recommendedName>
        <fullName evidence="2">Pyridoxamine 5'-phosphate oxidase N-terminal domain-containing protein</fullName>
    </recommendedName>
</protein>
<sequence length="204" mass="21800">MAFTPDEIAYPRSQPLGRLATLGAGGQPDVVPVAVEFDGTFLWVGGGGTVRGTRKFRNVASGNHAVALVVDDLVSVEPFIARGIRVYGHAEQPFERVGPVGPGTYLRITPTVSWSWNLAGEPVGDAWYPSAKTVHRGPASWAARRRPGPALLGSHVLDLPPAAAEQQGARLAGRRAIRHRGRLVTNRRRGASGRVSPSTRSCRT</sequence>
<evidence type="ECO:0000259" key="2">
    <source>
        <dbReference type="Pfam" id="PF01243"/>
    </source>
</evidence>
<reference evidence="3 4" key="1">
    <citation type="submission" date="2017-06" db="EMBL/GenBank/DDBJ databases">
        <title>Cultured bacterium strain Saccharothrix yanglingensis Hhs.015.</title>
        <authorList>
            <person name="Xia Y."/>
        </authorList>
    </citation>
    <scope>NUCLEOTIDE SEQUENCE [LARGE SCALE GENOMIC DNA]</scope>
    <source>
        <strain evidence="3 4">Hhs.015</strain>
    </source>
</reference>
<dbReference type="Proteomes" id="UP001225605">
    <property type="component" value="Unassembled WGS sequence"/>
</dbReference>
<evidence type="ECO:0000256" key="1">
    <source>
        <dbReference type="SAM" id="MobiDB-lite"/>
    </source>
</evidence>
<name>A0ABU0X3P4_9PSEU</name>
<organism evidence="3 4">
    <name type="scientific">Saccharothrix yanglingensis</name>
    <dbReference type="NCBI Taxonomy" id="659496"/>
    <lineage>
        <taxon>Bacteria</taxon>
        <taxon>Bacillati</taxon>
        <taxon>Actinomycetota</taxon>
        <taxon>Actinomycetes</taxon>
        <taxon>Pseudonocardiales</taxon>
        <taxon>Pseudonocardiaceae</taxon>
        <taxon>Saccharothrix</taxon>
    </lineage>
</organism>
<dbReference type="EMBL" id="NSDM01000010">
    <property type="protein sequence ID" value="MDQ2586745.1"/>
    <property type="molecule type" value="Genomic_DNA"/>
</dbReference>
<gene>
    <name evidence="3" type="ORF">CKY47_22670</name>
</gene>
<proteinExistence type="predicted"/>
<feature type="compositionally biased region" description="Polar residues" evidence="1">
    <location>
        <begin position="195"/>
        <end position="204"/>
    </location>
</feature>
<dbReference type="InterPro" id="IPR012349">
    <property type="entry name" value="Split_barrel_FMN-bd"/>
</dbReference>
<accession>A0ABU0X3P4</accession>
<dbReference type="Pfam" id="PF01243">
    <property type="entry name" value="PNPOx_N"/>
    <property type="match status" value="1"/>
</dbReference>
<dbReference type="InterPro" id="IPR011576">
    <property type="entry name" value="Pyridox_Oxase_N"/>
</dbReference>
<keyword evidence="4" id="KW-1185">Reference proteome</keyword>
<feature type="region of interest" description="Disordered" evidence="1">
    <location>
        <begin position="185"/>
        <end position="204"/>
    </location>
</feature>
<comment type="caution">
    <text evidence="3">The sequence shown here is derived from an EMBL/GenBank/DDBJ whole genome shotgun (WGS) entry which is preliminary data.</text>
</comment>
<dbReference type="InterPro" id="IPR024031">
    <property type="entry name" value="MSMEG_5819/OxyR"/>
</dbReference>
<dbReference type="RefSeq" id="WP_306748050.1">
    <property type="nucleotide sequence ID" value="NZ_NSDM01000010.1"/>
</dbReference>